<keyword evidence="3" id="KW-1185">Reference proteome</keyword>
<evidence type="ECO:0000313" key="3">
    <source>
        <dbReference type="Proteomes" id="UP000310200"/>
    </source>
</evidence>
<sequence length="304" mass="34208">MFIVITPVFLAGAVSITVLSNIRPRIHSTRRRGRSRRYYTCPFAGVQQKDCSSTTTRTRARGSCELKNRTVINNRFLPAPHPPKARFFRRGLHEAGQGGDEVDGGENVGHKNVPVRNGPGEEREPDEFASLPATVPSGWRLGPVHVSWVYIALLSFIPCYCHTAATACIARIYPPECAHYLYMQPYRYRLYLSWRRCYLGMLLFPVNFLGMQRARGAVSLRLSLSSIIPRSIARHGDCFREGLLSATCLRTAKPIPKHGASRHRSSRNRATSEFQVRAYIAIGYHELPRALTGTRRGNLTLITL</sequence>
<proteinExistence type="predicted"/>
<dbReference type="Proteomes" id="UP000310200">
    <property type="component" value="Unassembled WGS sequence"/>
</dbReference>
<dbReference type="EMBL" id="QBLH01003688">
    <property type="protein sequence ID" value="TGZ36194.1"/>
    <property type="molecule type" value="Genomic_DNA"/>
</dbReference>
<dbReference type="AlphaFoldDB" id="A0A4V6RG51"/>
<feature type="region of interest" description="Disordered" evidence="1">
    <location>
        <begin position="96"/>
        <end position="127"/>
    </location>
</feature>
<comment type="caution">
    <text evidence="2">The sequence shown here is derived from an EMBL/GenBank/DDBJ whole genome shotgun (WGS) entry which is preliminary data.</text>
</comment>
<protein>
    <submittedName>
        <fullName evidence="2">Uncharacterized protein</fullName>
    </submittedName>
</protein>
<evidence type="ECO:0000256" key="1">
    <source>
        <dbReference type="SAM" id="MobiDB-lite"/>
    </source>
</evidence>
<organism evidence="2 3">
    <name type="scientific">Temnothorax longispinosus</name>
    <dbReference type="NCBI Taxonomy" id="300112"/>
    <lineage>
        <taxon>Eukaryota</taxon>
        <taxon>Metazoa</taxon>
        <taxon>Ecdysozoa</taxon>
        <taxon>Arthropoda</taxon>
        <taxon>Hexapoda</taxon>
        <taxon>Insecta</taxon>
        <taxon>Pterygota</taxon>
        <taxon>Neoptera</taxon>
        <taxon>Endopterygota</taxon>
        <taxon>Hymenoptera</taxon>
        <taxon>Apocrita</taxon>
        <taxon>Aculeata</taxon>
        <taxon>Formicoidea</taxon>
        <taxon>Formicidae</taxon>
        <taxon>Myrmicinae</taxon>
        <taxon>Temnothorax</taxon>
    </lineage>
</organism>
<gene>
    <name evidence="2" type="ORF">DBV15_07262</name>
</gene>
<name>A0A4V6RG51_9HYME</name>
<reference evidence="2 3" key="1">
    <citation type="journal article" date="2019" name="Philos. Trans. R. Soc. Lond., B, Biol. Sci.">
        <title>Ant behaviour and brain gene expression of defending hosts depend on the ecological success of the intruding social parasite.</title>
        <authorList>
            <person name="Kaur R."/>
            <person name="Stoldt M."/>
            <person name="Jongepier E."/>
            <person name="Feldmeyer B."/>
            <person name="Menzel F."/>
            <person name="Bornberg-Bauer E."/>
            <person name="Foitzik S."/>
        </authorList>
    </citation>
    <scope>NUCLEOTIDE SEQUENCE [LARGE SCALE GENOMIC DNA]</scope>
    <source>
        <tissue evidence="2">Whole body</tissue>
    </source>
</reference>
<accession>A0A4V6RG51</accession>
<evidence type="ECO:0000313" key="2">
    <source>
        <dbReference type="EMBL" id="TGZ36194.1"/>
    </source>
</evidence>